<dbReference type="RefSeq" id="WP_233725686.1">
    <property type="nucleotide sequence ID" value="NZ_JAJVCN010000001.1"/>
</dbReference>
<gene>
    <name evidence="1" type="ORF">LWC34_15100</name>
</gene>
<evidence type="ECO:0008006" key="3">
    <source>
        <dbReference type="Google" id="ProtNLM"/>
    </source>
</evidence>
<keyword evidence="2" id="KW-1185">Reference proteome</keyword>
<evidence type="ECO:0000313" key="1">
    <source>
        <dbReference type="EMBL" id="MCE7004151.1"/>
    </source>
</evidence>
<dbReference type="EMBL" id="JAJVCN010000001">
    <property type="protein sequence ID" value="MCE7004151.1"/>
    <property type="molecule type" value="Genomic_DNA"/>
</dbReference>
<proteinExistence type="predicted"/>
<sequence>MYYPDAVTLQPNANGFLAGIDTSPGCSVKDSFATQDLIGDGFAELFTAQWIHRPPDVAAPALDVRVEEVSTAVELAAWRTGWDDVDVLRPALLDDPSVRVLAFYRGDDLAGGVVLNHSAGVVGVSNLFSVDDSDLWAAAITAASARFPGVSLVGYEHGDDLEAAIEVGFAALGPLRVWYR</sequence>
<protein>
    <recommendedName>
        <fullName evidence="3">GNAT family N-acetyltransferase</fullName>
    </recommendedName>
</protein>
<dbReference type="Proteomes" id="UP001521150">
    <property type="component" value="Unassembled WGS sequence"/>
</dbReference>
<evidence type="ECO:0000313" key="2">
    <source>
        <dbReference type="Proteomes" id="UP001521150"/>
    </source>
</evidence>
<accession>A0ABS8ZBU7</accession>
<organism evidence="1 2">
    <name type="scientific">Kibdelosporangium philippinense</name>
    <dbReference type="NCBI Taxonomy" id="211113"/>
    <lineage>
        <taxon>Bacteria</taxon>
        <taxon>Bacillati</taxon>
        <taxon>Actinomycetota</taxon>
        <taxon>Actinomycetes</taxon>
        <taxon>Pseudonocardiales</taxon>
        <taxon>Pseudonocardiaceae</taxon>
        <taxon>Kibdelosporangium</taxon>
    </lineage>
</organism>
<comment type="caution">
    <text evidence="1">The sequence shown here is derived from an EMBL/GenBank/DDBJ whole genome shotgun (WGS) entry which is preliminary data.</text>
</comment>
<reference evidence="1 2" key="1">
    <citation type="submission" date="2021-12" db="EMBL/GenBank/DDBJ databases">
        <title>Genome sequence of Kibdelosporangium philippinense ATCC 49844.</title>
        <authorList>
            <person name="Fedorov E.A."/>
            <person name="Omeragic M."/>
            <person name="Shalygina K.F."/>
            <person name="Maclea K.S."/>
        </authorList>
    </citation>
    <scope>NUCLEOTIDE SEQUENCE [LARGE SCALE GENOMIC DNA]</scope>
    <source>
        <strain evidence="1 2">ATCC 49844</strain>
    </source>
</reference>
<name>A0ABS8ZBU7_9PSEU</name>